<evidence type="ECO:0000256" key="15">
    <source>
        <dbReference type="SAM" id="Phobius"/>
    </source>
</evidence>
<evidence type="ECO:0000256" key="9">
    <source>
        <dbReference type="ARBA" id="ARBA00023002"/>
    </source>
</evidence>
<comment type="subcellular location">
    <subcellularLocation>
        <location evidence="3">Endoplasmic reticulum membrane</location>
        <topology evidence="3">Peripheral membrane protein</topology>
    </subcellularLocation>
    <subcellularLocation>
        <location evidence="2">Microsome membrane</location>
        <topology evidence="2">Peripheral membrane protein</topology>
    </subcellularLocation>
</comment>
<keyword evidence="9 14" id="KW-0560">Oxidoreductase</keyword>
<keyword evidence="10 13" id="KW-0408">Iron</keyword>
<dbReference type="InterPro" id="IPR050476">
    <property type="entry name" value="Insect_CytP450_Detox"/>
</dbReference>
<keyword evidence="12 15" id="KW-0472">Membrane</keyword>
<keyword evidence="7" id="KW-0256">Endoplasmic reticulum</keyword>
<dbReference type="PRINTS" id="PR00385">
    <property type="entry name" value="P450"/>
</dbReference>
<dbReference type="PRINTS" id="PR00463">
    <property type="entry name" value="EP450I"/>
</dbReference>
<evidence type="ECO:0000256" key="5">
    <source>
        <dbReference type="ARBA" id="ARBA00022617"/>
    </source>
</evidence>
<evidence type="ECO:0000256" key="12">
    <source>
        <dbReference type="ARBA" id="ARBA00023136"/>
    </source>
</evidence>
<keyword evidence="16" id="KW-1185">Reference proteome</keyword>
<evidence type="ECO:0000256" key="1">
    <source>
        <dbReference type="ARBA" id="ARBA00001971"/>
    </source>
</evidence>
<dbReference type="PROSITE" id="PS00086">
    <property type="entry name" value="CYTOCHROME_P450"/>
    <property type="match status" value="1"/>
</dbReference>
<dbReference type="Gene3D" id="1.10.630.10">
    <property type="entry name" value="Cytochrome P450"/>
    <property type="match status" value="1"/>
</dbReference>
<evidence type="ECO:0000256" key="13">
    <source>
        <dbReference type="PIRSR" id="PIRSR602401-1"/>
    </source>
</evidence>
<keyword evidence="15" id="KW-0812">Transmembrane</keyword>
<evidence type="ECO:0000313" key="16">
    <source>
        <dbReference type="Proteomes" id="UP000694866"/>
    </source>
</evidence>
<evidence type="ECO:0000256" key="8">
    <source>
        <dbReference type="ARBA" id="ARBA00022848"/>
    </source>
</evidence>
<feature type="transmembrane region" description="Helical" evidence="15">
    <location>
        <begin position="5"/>
        <end position="21"/>
    </location>
</feature>
<dbReference type="GO" id="GO:0005506">
    <property type="term" value="F:iron ion binding"/>
    <property type="evidence" value="ECO:0007669"/>
    <property type="project" value="InterPro"/>
</dbReference>
<dbReference type="FunFam" id="1.10.630.10:FF:000042">
    <property type="entry name" value="Cytochrome P450"/>
    <property type="match status" value="1"/>
</dbReference>
<dbReference type="GeneID" id="105269767"/>
<dbReference type="AlphaFoldDB" id="A0A9R1TGD3"/>
<dbReference type="PANTHER" id="PTHR24292">
    <property type="entry name" value="CYTOCHROME P450"/>
    <property type="match status" value="1"/>
</dbReference>
<comment type="cofactor">
    <cofactor evidence="1 13">
        <name>heme</name>
        <dbReference type="ChEBI" id="CHEBI:30413"/>
    </cofactor>
</comment>
<gene>
    <name evidence="17" type="primary">LOC105269767</name>
</gene>
<feature type="binding site" description="axial binding residue" evidence="13">
    <location>
        <position position="448"/>
    </location>
    <ligand>
        <name>heme</name>
        <dbReference type="ChEBI" id="CHEBI:30413"/>
    </ligand>
    <ligandPart>
        <name>Fe</name>
        <dbReference type="ChEBI" id="CHEBI:18248"/>
    </ligandPart>
</feature>
<dbReference type="GO" id="GO:0016705">
    <property type="term" value="F:oxidoreductase activity, acting on paired donors, with incorporation or reduction of molecular oxygen"/>
    <property type="evidence" value="ECO:0007669"/>
    <property type="project" value="InterPro"/>
</dbReference>
<accession>A0A9R1TGD3</accession>
<keyword evidence="11 14" id="KW-0503">Monooxygenase</keyword>
<keyword evidence="6 13" id="KW-0479">Metal-binding</keyword>
<evidence type="ECO:0000256" key="2">
    <source>
        <dbReference type="ARBA" id="ARBA00004174"/>
    </source>
</evidence>
<name>A0A9R1TGD3_9HYME</name>
<comment type="similarity">
    <text evidence="4 14">Belongs to the cytochrome P450 family.</text>
</comment>
<evidence type="ECO:0000256" key="3">
    <source>
        <dbReference type="ARBA" id="ARBA00004406"/>
    </source>
</evidence>
<evidence type="ECO:0000313" key="17">
    <source>
        <dbReference type="RefSeq" id="XP_011308571.1"/>
    </source>
</evidence>
<evidence type="ECO:0000256" key="6">
    <source>
        <dbReference type="ARBA" id="ARBA00022723"/>
    </source>
</evidence>
<reference evidence="17" key="1">
    <citation type="submission" date="2025-08" db="UniProtKB">
        <authorList>
            <consortium name="RefSeq"/>
        </authorList>
    </citation>
    <scope>IDENTIFICATION</scope>
    <source>
        <strain evidence="17">USDA-PBARC FA_bdor</strain>
        <tissue evidence="17">Whole organism</tissue>
    </source>
</reference>
<dbReference type="GO" id="GO:0004497">
    <property type="term" value="F:monooxygenase activity"/>
    <property type="evidence" value="ECO:0007669"/>
    <property type="project" value="UniProtKB-KW"/>
</dbReference>
<keyword evidence="8" id="KW-0492">Microsome</keyword>
<evidence type="ECO:0000256" key="4">
    <source>
        <dbReference type="ARBA" id="ARBA00010617"/>
    </source>
</evidence>
<dbReference type="InterPro" id="IPR036396">
    <property type="entry name" value="Cyt_P450_sf"/>
</dbReference>
<evidence type="ECO:0000256" key="11">
    <source>
        <dbReference type="ARBA" id="ARBA00023033"/>
    </source>
</evidence>
<dbReference type="InterPro" id="IPR002401">
    <property type="entry name" value="Cyt_P450_E_grp-I"/>
</dbReference>
<keyword evidence="15" id="KW-1133">Transmembrane helix</keyword>
<dbReference type="OrthoDB" id="2789670at2759"/>
<dbReference type="CDD" id="cd11056">
    <property type="entry name" value="CYP6-like"/>
    <property type="match status" value="1"/>
</dbReference>
<dbReference type="GO" id="GO:0005789">
    <property type="term" value="C:endoplasmic reticulum membrane"/>
    <property type="evidence" value="ECO:0007669"/>
    <property type="project" value="UniProtKB-SubCell"/>
</dbReference>
<protein>
    <submittedName>
        <fullName evidence="17">Cytochrome P450 9e2-like</fullName>
    </submittedName>
</protein>
<proteinExistence type="inferred from homology"/>
<dbReference type="Proteomes" id="UP000694866">
    <property type="component" value="Unplaced"/>
</dbReference>
<dbReference type="GO" id="GO:0020037">
    <property type="term" value="F:heme binding"/>
    <property type="evidence" value="ECO:0007669"/>
    <property type="project" value="InterPro"/>
</dbReference>
<dbReference type="SUPFAM" id="SSF48264">
    <property type="entry name" value="Cytochrome P450"/>
    <property type="match status" value="1"/>
</dbReference>
<dbReference type="InterPro" id="IPR017972">
    <property type="entry name" value="Cyt_P450_CS"/>
</dbReference>
<sequence>MYEWTIACSFLLLIISIYYWLNRYSYFDKLDVIHKKPLPFVGNSLPFLIRSKTFAEFIEDAYNLDRDAKYVGLYDFSDPVVVIRDPELIKNITIKSFDHFVDHRTIIDSEQEPLFTKNLFGLRGNQWREVRNLLSPAFTSSKMKAMFKLMSDCAENFADYLKANADNESTINSKDAFTKYTTDVIATCAFGVAVDTMRNPNNEFYVLGKKATSFDGIVMLFKFFMMRASPTLSKLFGIRFTDRRVEIFFTELVKNTIETRDREGITRPDMIQLMMESRNNKPGDGPILTIQDMVCQAFVFFFGGFDSTSSVMCFVAHSISTNPNIQKKLQDEVDDVYEKCGESLTYEAINNMEYLDATINEALRLFPIQPAVDRVCTKTFELPPALPGRKSVIIKPGDGVFLPIYALHRDPEFFPNPNEFYPERFLEDPKGTLHSPAYMPFGAGPRMCIGNRFALLEIKVLLFHLLAKCTLRPGKNMILPLELSKTSFAMTAKGGFWLSLEPRNKWNKKL</sequence>
<organism evidence="16 17">
    <name type="scientific">Fopius arisanus</name>
    <dbReference type="NCBI Taxonomy" id="64838"/>
    <lineage>
        <taxon>Eukaryota</taxon>
        <taxon>Metazoa</taxon>
        <taxon>Ecdysozoa</taxon>
        <taxon>Arthropoda</taxon>
        <taxon>Hexapoda</taxon>
        <taxon>Insecta</taxon>
        <taxon>Pterygota</taxon>
        <taxon>Neoptera</taxon>
        <taxon>Endopterygota</taxon>
        <taxon>Hymenoptera</taxon>
        <taxon>Apocrita</taxon>
        <taxon>Ichneumonoidea</taxon>
        <taxon>Braconidae</taxon>
        <taxon>Opiinae</taxon>
        <taxon>Fopius</taxon>
    </lineage>
</organism>
<evidence type="ECO:0000256" key="7">
    <source>
        <dbReference type="ARBA" id="ARBA00022824"/>
    </source>
</evidence>
<evidence type="ECO:0000256" key="14">
    <source>
        <dbReference type="RuleBase" id="RU000461"/>
    </source>
</evidence>
<dbReference type="RefSeq" id="XP_011308571.1">
    <property type="nucleotide sequence ID" value="XM_011310269.1"/>
</dbReference>
<dbReference type="KEGG" id="fas:105269767"/>
<dbReference type="InterPro" id="IPR001128">
    <property type="entry name" value="Cyt_P450"/>
</dbReference>
<dbReference type="Pfam" id="PF00067">
    <property type="entry name" value="p450"/>
    <property type="match status" value="1"/>
</dbReference>
<keyword evidence="5 13" id="KW-0349">Heme</keyword>
<dbReference type="PANTHER" id="PTHR24292:SF54">
    <property type="entry name" value="CYP9F3-RELATED"/>
    <property type="match status" value="1"/>
</dbReference>
<evidence type="ECO:0000256" key="10">
    <source>
        <dbReference type="ARBA" id="ARBA00023004"/>
    </source>
</evidence>